<organism evidence="2 3">
    <name type="scientific">Patella caerulea</name>
    <name type="common">Rayed Mediterranean limpet</name>
    <dbReference type="NCBI Taxonomy" id="87958"/>
    <lineage>
        <taxon>Eukaryota</taxon>
        <taxon>Metazoa</taxon>
        <taxon>Spiralia</taxon>
        <taxon>Lophotrochozoa</taxon>
        <taxon>Mollusca</taxon>
        <taxon>Gastropoda</taxon>
        <taxon>Patellogastropoda</taxon>
        <taxon>Patelloidea</taxon>
        <taxon>Patellidae</taxon>
        <taxon>Patella</taxon>
    </lineage>
</organism>
<dbReference type="Proteomes" id="UP001347796">
    <property type="component" value="Unassembled WGS sequence"/>
</dbReference>
<keyword evidence="1" id="KW-0732">Signal</keyword>
<evidence type="ECO:0000256" key="1">
    <source>
        <dbReference type="SAM" id="SignalP"/>
    </source>
</evidence>
<feature type="chain" id="PRO_5042938864" evidence="1">
    <location>
        <begin position="16"/>
        <end position="136"/>
    </location>
</feature>
<evidence type="ECO:0000313" key="3">
    <source>
        <dbReference type="Proteomes" id="UP001347796"/>
    </source>
</evidence>
<reference evidence="2 3" key="1">
    <citation type="submission" date="2024-01" db="EMBL/GenBank/DDBJ databases">
        <title>The genome of the rayed Mediterranean limpet Patella caerulea (Linnaeus, 1758).</title>
        <authorList>
            <person name="Anh-Thu Weber A."/>
            <person name="Halstead-Nussloch G."/>
        </authorList>
    </citation>
    <scope>NUCLEOTIDE SEQUENCE [LARGE SCALE GENOMIC DNA]</scope>
    <source>
        <strain evidence="2">AATW-2023a</strain>
        <tissue evidence="2">Whole specimen</tissue>
    </source>
</reference>
<feature type="signal peptide" evidence="1">
    <location>
        <begin position="1"/>
        <end position="15"/>
    </location>
</feature>
<protein>
    <submittedName>
        <fullName evidence="2">Uncharacterized protein</fullName>
    </submittedName>
</protein>
<proteinExistence type="predicted"/>
<keyword evidence="3" id="KW-1185">Reference proteome</keyword>
<sequence length="136" mass="16015">MRALILLVLIDCAVAATIRPIQAVTPPPTDVRCNTGDDCEHVYFISYINDVAYCCPHGNGLMRSASNYVNGEEIVECFCNTEEEHPPERYDRHHYDYGHHYRHWRDRWLSLDRYIRDRIVDVGNLFRQRPFTGWSK</sequence>
<dbReference type="AlphaFoldDB" id="A0AAN8J417"/>
<evidence type="ECO:0000313" key="2">
    <source>
        <dbReference type="EMBL" id="KAK6166160.1"/>
    </source>
</evidence>
<name>A0AAN8J417_PATCE</name>
<comment type="caution">
    <text evidence="2">The sequence shown here is derived from an EMBL/GenBank/DDBJ whole genome shotgun (WGS) entry which is preliminary data.</text>
</comment>
<gene>
    <name evidence="2" type="ORF">SNE40_022922</name>
</gene>
<dbReference type="EMBL" id="JAZGQO010000021">
    <property type="protein sequence ID" value="KAK6166160.1"/>
    <property type="molecule type" value="Genomic_DNA"/>
</dbReference>
<accession>A0AAN8J417</accession>